<dbReference type="AlphaFoldDB" id="A0A165S5E2"/>
<name>A0A165S5E2_9APHY</name>
<evidence type="ECO:0000313" key="3">
    <source>
        <dbReference type="Proteomes" id="UP000076727"/>
    </source>
</evidence>
<feature type="region of interest" description="Disordered" evidence="1">
    <location>
        <begin position="17"/>
        <end position="76"/>
    </location>
</feature>
<proteinExistence type="predicted"/>
<feature type="compositionally biased region" description="Basic and acidic residues" evidence="1">
    <location>
        <begin position="19"/>
        <end position="28"/>
    </location>
</feature>
<keyword evidence="3" id="KW-1185">Reference proteome</keyword>
<protein>
    <submittedName>
        <fullName evidence="2">Uncharacterized protein</fullName>
    </submittedName>
</protein>
<accession>A0A165S5E2</accession>
<dbReference type="Proteomes" id="UP000076727">
    <property type="component" value="Unassembled WGS sequence"/>
</dbReference>
<reference evidence="2 3" key="1">
    <citation type="journal article" date="2016" name="Mol. Biol. Evol.">
        <title>Comparative Genomics of Early-Diverging Mushroom-Forming Fungi Provides Insights into the Origins of Lignocellulose Decay Capabilities.</title>
        <authorList>
            <person name="Nagy L.G."/>
            <person name="Riley R."/>
            <person name="Tritt A."/>
            <person name="Adam C."/>
            <person name="Daum C."/>
            <person name="Floudas D."/>
            <person name="Sun H."/>
            <person name="Yadav J.S."/>
            <person name="Pangilinan J."/>
            <person name="Larsson K.H."/>
            <person name="Matsuura K."/>
            <person name="Barry K."/>
            <person name="Labutti K."/>
            <person name="Kuo R."/>
            <person name="Ohm R.A."/>
            <person name="Bhattacharya S.S."/>
            <person name="Shirouzu T."/>
            <person name="Yoshinaga Y."/>
            <person name="Martin F.M."/>
            <person name="Grigoriev I.V."/>
            <person name="Hibbett D.S."/>
        </authorList>
    </citation>
    <scope>NUCLEOTIDE SEQUENCE [LARGE SCALE GENOMIC DNA]</scope>
    <source>
        <strain evidence="2 3">L-15889</strain>
    </source>
</reference>
<dbReference type="OrthoDB" id="2793297at2759"/>
<evidence type="ECO:0000313" key="2">
    <source>
        <dbReference type="EMBL" id="KZT71552.1"/>
    </source>
</evidence>
<evidence type="ECO:0000256" key="1">
    <source>
        <dbReference type="SAM" id="MobiDB-lite"/>
    </source>
</evidence>
<dbReference type="EMBL" id="KV429045">
    <property type="protein sequence ID" value="KZT71552.1"/>
    <property type="molecule type" value="Genomic_DNA"/>
</dbReference>
<sequence length="288" mass="31152">MPVVRIKSRIVTRRMQRRARGETVEEWARNVSRSSPSPGHSPRKVPECKWCGRPRKNHPRSGCPHVDPPVPASLGKRSEDHTQQLTDDMQALDISPPAKTRGKRFSGTPHELITEASQELVFGPAPAPHVTDEQVPEPLTGDGLDRGETRPATPILEPSQSLSQRSTLSRSVSLDEHTILFQSLLKNPGAIIVKHAKEGMPEFLRYLKKEGYTATVVSSVDEDAQLVAVGKDAQLVRQVGRIGSKQTKAVDEACDQQAQKGGFPALVACTGAGVAVGAVATWTGLAFG</sequence>
<gene>
    <name evidence="2" type="ORF">DAEQUDRAFT_111740</name>
</gene>
<feature type="region of interest" description="Disordered" evidence="1">
    <location>
        <begin position="124"/>
        <end position="164"/>
    </location>
</feature>
<organism evidence="2 3">
    <name type="scientific">Daedalea quercina L-15889</name>
    <dbReference type="NCBI Taxonomy" id="1314783"/>
    <lineage>
        <taxon>Eukaryota</taxon>
        <taxon>Fungi</taxon>
        <taxon>Dikarya</taxon>
        <taxon>Basidiomycota</taxon>
        <taxon>Agaricomycotina</taxon>
        <taxon>Agaricomycetes</taxon>
        <taxon>Polyporales</taxon>
        <taxon>Fomitopsis</taxon>
    </lineage>
</organism>